<dbReference type="AlphaFoldDB" id="A0A8T3AEH6"/>
<comment type="caution">
    <text evidence="1">The sequence shown here is derived from an EMBL/GenBank/DDBJ whole genome shotgun (WGS) entry which is preliminary data.</text>
</comment>
<dbReference type="Proteomes" id="UP000829196">
    <property type="component" value="Unassembled WGS sequence"/>
</dbReference>
<protein>
    <submittedName>
        <fullName evidence="1">Uncharacterized protein</fullName>
    </submittedName>
</protein>
<sequence length="209" mass="22345">MVHSRNNRCAKNRESFPGLTVRVVEVRCKGGIDRLLPPSTAVCGAVDYENIPRRKNQHVAHQSRPRHLFHYPLWFLISYDHATAGAEGLVVPSPESCTVCPGGCAATYHDFNALEKVVAGSAAGETRERAENGVVAVVKEDGVAIGEDEEIAIRGKVDEGVEIVSFVTALAGLAEEGQLVCSFIGVGFRDELVGEDVEAAEDEDAVGAC</sequence>
<reference evidence="1" key="1">
    <citation type="journal article" date="2022" name="Front. Genet.">
        <title>Chromosome-Scale Assembly of the Dendrobium nobile Genome Provides Insights Into the Molecular Mechanism of the Biosynthesis of the Medicinal Active Ingredient of Dendrobium.</title>
        <authorList>
            <person name="Xu Q."/>
            <person name="Niu S.-C."/>
            <person name="Li K.-L."/>
            <person name="Zheng P.-J."/>
            <person name="Zhang X.-J."/>
            <person name="Jia Y."/>
            <person name="Liu Y."/>
            <person name="Niu Y.-X."/>
            <person name="Yu L.-H."/>
            <person name="Chen D.-F."/>
            <person name="Zhang G.-Q."/>
        </authorList>
    </citation>
    <scope>NUCLEOTIDE SEQUENCE</scope>
    <source>
        <tissue evidence="1">Leaf</tissue>
    </source>
</reference>
<dbReference type="EMBL" id="JAGYWB010000018">
    <property type="protein sequence ID" value="KAI0492695.1"/>
    <property type="molecule type" value="Genomic_DNA"/>
</dbReference>
<keyword evidence="2" id="KW-1185">Reference proteome</keyword>
<gene>
    <name evidence="1" type="ORF">KFK09_026971</name>
</gene>
<evidence type="ECO:0000313" key="2">
    <source>
        <dbReference type="Proteomes" id="UP000829196"/>
    </source>
</evidence>
<accession>A0A8T3AEH6</accession>
<organism evidence="1 2">
    <name type="scientific">Dendrobium nobile</name>
    <name type="common">Orchid</name>
    <dbReference type="NCBI Taxonomy" id="94219"/>
    <lineage>
        <taxon>Eukaryota</taxon>
        <taxon>Viridiplantae</taxon>
        <taxon>Streptophyta</taxon>
        <taxon>Embryophyta</taxon>
        <taxon>Tracheophyta</taxon>
        <taxon>Spermatophyta</taxon>
        <taxon>Magnoliopsida</taxon>
        <taxon>Liliopsida</taxon>
        <taxon>Asparagales</taxon>
        <taxon>Orchidaceae</taxon>
        <taxon>Epidendroideae</taxon>
        <taxon>Malaxideae</taxon>
        <taxon>Dendrobiinae</taxon>
        <taxon>Dendrobium</taxon>
    </lineage>
</organism>
<name>A0A8T3AEH6_DENNO</name>
<proteinExistence type="predicted"/>
<evidence type="ECO:0000313" key="1">
    <source>
        <dbReference type="EMBL" id="KAI0492695.1"/>
    </source>
</evidence>